<keyword evidence="2" id="KW-1003">Cell membrane</keyword>
<dbReference type="EMBL" id="JBHSXQ010000001">
    <property type="protein sequence ID" value="MFC6904285.1"/>
    <property type="molecule type" value="Genomic_DNA"/>
</dbReference>
<organism evidence="7 8">
    <name type="scientific">Halalkalicoccus tibetensis</name>
    <dbReference type="NCBI Taxonomy" id="175632"/>
    <lineage>
        <taxon>Archaea</taxon>
        <taxon>Methanobacteriati</taxon>
        <taxon>Methanobacteriota</taxon>
        <taxon>Stenosarchaea group</taxon>
        <taxon>Halobacteria</taxon>
        <taxon>Halobacteriales</taxon>
        <taxon>Halococcaceae</taxon>
        <taxon>Halalkalicoccus</taxon>
    </lineage>
</organism>
<dbReference type="Pfam" id="PF01810">
    <property type="entry name" value="LysE"/>
    <property type="match status" value="1"/>
</dbReference>
<dbReference type="AlphaFoldDB" id="A0ABD5V2L5"/>
<proteinExistence type="predicted"/>
<dbReference type="GO" id="GO:0005886">
    <property type="term" value="C:plasma membrane"/>
    <property type="evidence" value="ECO:0007669"/>
    <property type="project" value="UniProtKB-SubCell"/>
</dbReference>
<protein>
    <submittedName>
        <fullName evidence="7">LysE family translocator</fullName>
    </submittedName>
</protein>
<evidence type="ECO:0000313" key="8">
    <source>
        <dbReference type="Proteomes" id="UP001596312"/>
    </source>
</evidence>
<evidence type="ECO:0000256" key="1">
    <source>
        <dbReference type="ARBA" id="ARBA00004651"/>
    </source>
</evidence>
<reference evidence="7 8" key="1">
    <citation type="journal article" date="2019" name="Int. J. Syst. Evol. Microbiol.">
        <title>The Global Catalogue of Microorganisms (GCM) 10K type strain sequencing project: providing services to taxonomists for standard genome sequencing and annotation.</title>
        <authorList>
            <consortium name="The Broad Institute Genomics Platform"/>
            <consortium name="The Broad Institute Genome Sequencing Center for Infectious Disease"/>
            <person name="Wu L."/>
            <person name="Ma J."/>
        </authorList>
    </citation>
    <scope>NUCLEOTIDE SEQUENCE [LARGE SCALE GENOMIC DNA]</scope>
    <source>
        <strain evidence="7 8">CGMCC 1.3240</strain>
    </source>
</reference>
<gene>
    <name evidence="7" type="ORF">ACFQGH_03635</name>
</gene>
<feature type="transmembrane region" description="Helical" evidence="6">
    <location>
        <begin position="37"/>
        <end position="62"/>
    </location>
</feature>
<comment type="caution">
    <text evidence="7">The sequence shown here is derived from an EMBL/GenBank/DDBJ whole genome shotgun (WGS) entry which is preliminary data.</text>
</comment>
<sequence length="175" mass="17796">MLDSSVLAVFLAASLALVVSPGPDSIYVLTRSVAAGHATGLAAALGTSTGILVHTAAAVLGLSVLLRTSALAFALLKYAGALYLIYLGVRTLRRREAFELGSTTTEYTAAGTFTGGLTVNVLNPQVALFFLAFLPQFVETGTAASLQMGLLGALYSLLTIGYLALVAVLAGGADA</sequence>
<evidence type="ECO:0000256" key="5">
    <source>
        <dbReference type="ARBA" id="ARBA00023136"/>
    </source>
</evidence>
<accession>A0ABD5V2L5</accession>
<evidence type="ECO:0000256" key="4">
    <source>
        <dbReference type="ARBA" id="ARBA00022989"/>
    </source>
</evidence>
<evidence type="ECO:0000256" key="6">
    <source>
        <dbReference type="SAM" id="Phobius"/>
    </source>
</evidence>
<keyword evidence="8" id="KW-1185">Reference proteome</keyword>
<dbReference type="PANTHER" id="PTHR30086:SF20">
    <property type="entry name" value="ARGININE EXPORTER PROTEIN ARGO-RELATED"/>
    <property type="match status" value="1"/>
</dbReference>
<dbReference type="PIRSF" id="PIRSF006324">
    <property type="entry name" value="LeuE"/>
    <property type="match status" value="1"/>
</dbReference>
<feature type="transmembrane region" description="Helical" evidence="6">
    <location>
        <begin position="69"/>
        <end position="89"/>
    </location>
</feature>
<feature type="transmembrane region" description="Helical" evidence="6">
    <location>
        <begin position="109"/>
        <end position="134"/>
    </location>
</feature>
<dbReference type="PANTHER" id="PTHR30086">
    <property type="entry name" value="ARGININE EXPORTER PROTEIN ARGO"/>
    <property type="match status" value="1"/>
</dbReference>
<evidence type="ECO:0000256" key="3">
    <source>
        <dbReference type="ARBA" id="ARBA00022692"/>
    </source>
</evidence>
<keyword evidence="5 6" id="KW-0472">Membrane</keyword>
<comment type="subcellular location">
    <subcellularLocation>
        <location evidence="1">Cell membrane</location>
        <topology evidence="1">Multi-pass membrane protein</topology>
    </subcellularLocation>
</comment>
<evidence type="ECO:0000256" key="2">
    <source>
        <dbReference type="ARBA" id="ARBA00022475"/>
    </source>
</evidence>
<name>A0ABD5V2L5_9EURY</name>
<dbReference type="InterPro" id="IPR001123">
    <property type="entry name" value="LeuE-type"/>
</dbReference>
<dbReference type="Proteomes" id="UP001596312">
    <property type="component" value="Unassembled WGS sequence"/>
</dbReference>
<keyword evidence="3 6" id="KW-0812">Transmembrane</keyword>
<feature type="transmembrane region" description="Helical" evidence="6">
    <location>
        <begin position="146"/>
        <end position="170"/>
    </location>
</feature>
<keyword evidence="4 6" id="KW-1133">Transmembrane helix</keyword>
<dbReference type="RefSeq" id="WP_340602789.1">
    <property type="nucleotide sequence ID" value="NZ_JBBMXV010000001.1"/>
</dbReference>
<evidence type="ECO:0000313" key="7">
    <source>
        <dbReference type="EMBL" id="MFC6904285.1"/>
    </source>
</evidence>